<proteinExistence type="predicted"/>
<feature type="transmembrane region" description="Helical" evidence="2">
    <location>
        <begin position="242"/>
        <end position="267"/>
    </location>
</feature>
<feature type="transmembrane region" description="Helical" evidence="2">
    <location>
        <begin position="95"/>
        <end position="119"/>
    </location>
</feature>
<sequence>MSTNYGQVYRPLGSEDLHEVKYIAVQVAVNLLLYVIPRWRYRRRHGRSRFTLVAIIGLLLCSTIYAVANTVYFLVQFPVVVGTSERSIDVLLYRLDVLLCVSVDFSYALSDAVLVWRAWCLWPDWFLAKCILSLCLCGTVAGGIVESTWTYWPSLYYTGIRESIGQYLTWFIPLLTTNIVATVLIGKKFLHHHREIQGSLGFFKRKSQAEAVLMLLLESGLAYILFLAVECIMVFAANKDEYSGAIIFTTIAHHIAGIYPTCVLFAAMGGTTDSLLSAQVSQAMRFADPPAAHEGAREADTTTSFQPEDANVALDGVSQGSHADGVPGPSGTRSDDSRFASSEGIIEVERETTAIPLNVDGRERRRRRKIRVLQKEKGGKNLPRWRRSDSEGEVTEVTWLATKHRSVQLEGEARAKGSGKKTISTRPAGGEHTGVDFEGR</sequence>
<dbReference type="Proteomes" id="UP000007431">
    <property type="component" value="Unassembled WGS sequence"/>
</dbReference>
<protein>
    <submittedName>
        <fullName evidence="3">Uncharacterized protein</fullName>
    </submittedName>
</protein>
<feature type="region of interest" description="Disordered" evidence="1">
    <location>
        <begin position="315"/>
        <end position="347"/>
    </location>
</feature>
<feature type="transmembrane region" description="Helical" evidence="2">
    <location>
        <begin position="49"/>
        <end position="75"/>
    </location>
</feature>
<keyword evidence="2" id="KW-0472">Membrane</keyword>
<keyword evidence="2" id="KW-1133">Transmembrane helix</keyword>
<organism evidence="4">
    <name type="scientific">Schizophyllum commune (strain H4-8 / FGSC 9210)</name>
    <name type="common">Split gill fungus</name>
    <dbReference type="NCBI Taxonomy" id="578458"/>
    <lineage>
        <taxon>Eukaryota</taxon>
        <taxon>Fungi</taxon>
        <taxon>Dikarya</taxon>
        <taxon>Basidiomycota</taxon>
        <taxon>Agaricomycotina</taxon>
        <taxon>Agaricomycetes</taxon>
        <taxon>Agaricomycetidae</taxon>
        <taxon>Agaricales</taxon>
        <taxon>Schizophyllaceae</taxon>
        <taxon>Schizophyllum</taxon>
    </lineage>
</organism>
<dbReference type="VEuPathDB" id="FungiDB:SCHCODRAFT_02582809"/>
<reference evidence="3 4" key="1">
    <citation type="journal article" date="2010" name="Nat. Biotechnol.">
        <title>Genome sequence of the model mushroom Schizophyllum commune.</title>
        <authorList>
            <person name="Ohm R.A."/>
            <person name="de Jong J.F."/>
            <person name="Lugones L.G."/>
            <person name="Aerts A."/>
            <person name="Kothe E."/>
            <person name="Stajich J.E."/>
            <person name="de Vries R.P."/>
            <person name="Record E."/>
            <person name="Levasseur A."/>
            <person name="Baker S.E."/>
            <person name="Bartholomew K.A."/>
            <person name="Coutinho P.M."/>
            <person name="Erdmann S."/>
            <person name="Fowler T.J."/>
            <person name="Gathman A.C."/>
            <person name="Lombard V."/>
            <person name="Henrissat B."/>
            <person name="Knabe N."/>
            <person name="Kuees U."/>
            <person name="Lilly W.W."/>
            <person name="Lindquist E."/>
            <person name="Lucas S."/>
            <person name="Magnuson J.K."/>
            <person name="Piumi F."/>
            <person name="Raudaskoski M."/>
            <person name="Salamov A."/>
            <person name="Schmutz J."/>
            <person name="Schwarze F.W.M.R."/>
            <person name="vanKuyk P.A."/>
            <person name="Horton J.S."/>
            <person name="Grigoriev I.V."/>
            <person name="Woesten H.A.B."/>
        </authorList>
    </citation>
    <scope>NUCLEOTIDE SEQUENCE [LARGE SCALE GENOMIC DNA]</scope>
    <source>
        <strain evidence="4">H4-8 / FGSC 9210</strain>
    </source>
</reference>
<feature type="transmembrane region" description="Helical" evidence="2">
    <location>
        <begin position="131"/>
        <end position="152"/>
    </location>
</feature>
<feature type="region of interest" description="Disordered" evidence="1">
    <location>
        <begin position="408"/>
        <end position="440"/>
    </location>
</feature>
<feature type="transmembrane region" description="Helical" evidence="2">
    <location>
        <begin position="211"/>
        <end position="236"/>
    </location>
</feature>
<feature type="transmembrane region" description="Helical" evidence="2">
    <location>
        <begin position="167"/>
        <end position="190"/>
    </location>
</feature>
<accession>D8QA33</accession>
<feature type="transmembrane region" description="Helical" evidence="2">
    <location>
        <begin position="20"/>
        <end position="37"/>
    </location>
</feature>
<gene>
    <name evidence="3" type="ORF">SCHCODRAFT_236145</name>
</gene>
<name>D8QA33_SCHCM</name>
<evidence type="ECO:0000313" key="4">
    <source>
        <dbReference type="Proteomes" id="UP000007431"/>
    </source>
</evidence>
<keyword evidence="4" id="KW-1185">Reference proteome</keyword>
<evidence type="ECO:0000256" key="1">
    <source>
        <dbReference type="SAM" id="MobiDB-lite"/>
    </source>
</evidence>
<keyword evidence="2" id="KW-0812">Transmembrane</keyword>
<dbReference type="EMBL" id="GL377308">
    <property type="protein sequence ID" value="EFI95762.1"/>
    <property type="molecule type" value="Genomic_DNA"/>
</dbReference>
<evidence type="ECO:0000256" key="2">
    <source>
        <dbReference type="SAM" id="Phobius"/>
    </source>
</evidence>
<evidence type="ECO:0000313" key="3">
    <source>
        <dbReference type="EMBL" id="EFI95762.1"/>
    </source>
</evidence>
<dbReference type="AlphaFoldDB" id="D8QA33"/>
<dbReference type="HOGENOM" id="CLU_044614_9_0_1"/>
<dbReference type="InParanoid" id="D8QA33"/>